<name>A0AAI9C6B0_STEMA</name>
<keyword evidence="1" id="KW-0812">Transmembrane</keyword>
<proteinExistence type="predicted"/>
<gene>
    <name evidence="2" type="ORF">QEG23_004517</name>
</gene>
<evidence type="ECO:0000313" key="3">
    <source>
        <dbReference type="Proteomes" id="UP001218208"/>
    </source>
</evidence>
<evidence type="ECO:0000313" key="2">
    <source>
        <dbReference type="EMBL" id="EKT4094939.1"/>
    </source>
</evidence>
<sequence length="81" mass="8556">MNTRSQTQAPARSSTPGALLRFLFDAMSGMGAAKLGWEMVTDPKAKLSDIALGVPLCLAPAAIAATWALCLFGIAQHHQLF</sequence>
<keyword evidence="1" id="KW-1133">Transmembrane helix</keyword>
<protein>
    <submittedName>
        <fullName evidence="2">Uncharacterized protein</fullName>
    </submittedName>
</protein>
<reference evidence="2" key="1">
    <citation type="submission" date="2022-07" db="EMBL/GenBank/DDBJ databases">
        <authorList>
            <consortium name="DAFM: The Division of Animal and Food Microbiology"/>
        </authorList>
    </citation>
    <scope>NUCLEOTIDE SEQUENCE</scope>
    <source>
        <strain evidence="2">19MO01SH01-2</strain>
    </source>
</reference>
<feature type="transmembrane region" description="Helical" evidence="1">
    <location>
        <begin position="50"/>
        <end position="75"/>
    </location>
</feature>
<dbReference type="AlphaFoldDB" id="A0AAI9C6B0"/>
<dbReference type="EMBL" id="ABLOJW010000039">
    <property type="protein sequence ID" value="EKT4094939.1"/>
    <property type="molecule type" value="Genomic_DNA"/>
</dbReference>
<dbReference type="Proteomes" id="UP001218208">
    <property type="component" value="Unassembled WGS sequence"/>
</dbReference>
<keyword evidence="1" id="KW-0472">Membrane</keyword>
<comment type="caution">
    <text evidence="2">The sequence shown here is derived from an EMBL/GenBank/DDBJ whole genome shotgun (WGS) entry which is preliminary data.</text>
</comment>
<evidence type="ECO:0000256" key="1">
    <source>
        <dbReference type="SAM" id="Phobius"/>
    </source>
</evidence>
<accession>A0AAI9C6B0</accession>
<organism evidence="2 3">
    <name type="scientific">Stenotrophomonas maltophilia</name>
    <name type="common">Pseudomonas maltophilia</name>
    <name type="synonym">Xanthomonas maltophilia</name>
    <dbReference type="NCBI Taxonomy" id="40324"/>
    <lineage>
        <taxon>Bacteria</taxon>
        <taxon>Pseudomonadati</taxon>
        <taxon>Pseudomonadota</taxon>
        <taxon>Gammaproteobacteria</taxon>
        <taxon>Lysobacterales</taxon>
        <taxon>Lysobacteraceae</taxon>
        <taxon>Stenotrophomonas</taxon>
        <taxon>Stenotrophomonas maltophilia group</taxon>
    </lineage>
</organism>